<comment type="caution">
    <text evidence="10">The sequence shown here is derived from an EMBL/GenBank/DDBJ whole genome shotgun (WGS) entry which is preliminary data.</text>
</comment>
<evidence type="ECO:0000256" key="1">
    <source>
        <dbReference type="ARBA" id="ARBA00004496"/>
    </source>
</evidence>
<evidence type="ECO:0000256" key="9">
    <source>
        <dbReference type="ARBA" id="ARBA00049497"/>
    </source>
</evidence>
<dbReference type="Gene3D" id="3.40.50.150">
    <property type="entry name" value="Vaccinia Virus protein VP39"/>
    <property type="match status" value="1"/>
</dbReference>
<dbReference type="SUPFAM" id="SSF53335">
    <property type="entry name" value="S-adenosyl-L-methionine-dependent methyltransferases"/>
    <property type="match status" value="1"/>
</dbReference>
<evidence type="ECO:0000256" key="2">
    <source>
        <dbReference type="ARBA" id="ARBA00022490"/>
    </source>
</evidence>
<evidence type="ECO:0000313" key="11">
    <source>
        <dbReference type="Proteomes" id="UP001239994"/>
    </source>
</evidence>
<dbReference type="GO" id="GO:0032259">
    <property type="term" value="P:methylation"/>
    <property type="evidence" value="ECO:0007669"/>
    <property type="project" value="UniProtKB-KW"/>
</dbReference>
<feature type="non-terminal residue" evidence="10">
    <location>
        <position position="1"/>
    </location>
</feature>
<dbReference type="PANTHER" id="PTHR14614">
    <property type="entry name" value="HEPATOCELLULAR CARCINOMA-ASSOCIATED ANTIGEN"/>
    <property type="match status" value="1"/>
</dbReference>
<gene>
    <name evidence="10" type="ORF">P4O66_022043</name>
</gene>
<evidence type="ECO:0000256" key="5">
    <source>
        <dbReference type="ARBA" id="ARBA00022691"/>
    </source>
</evidence>
<dbReference type="GO" id="GO:0032991">
    <property type="term" value="C:protein-containing complex"/>
    <property type="evidence" value="ECO:0007669"/>
    <property type="project" value="TreeGrafter"/>
</dbReference>
<dbReference type="EMBL" id="JAROKS010000007">
    <property type="protein sequence ID" value="KAK1802375.1"/>
    <property type="molecule type" value="Genomic_DNA"/>
</dbReference>
<keyword evidence="11" id="KW-1185">Reference proteome</keyword>
<dbReference type="Pfam" id="PF10294">
    <property type="entry name" value="Methyltransf_16"/>
    <property type="match status" value="1"/>
</dbReference>
<evidence type="ECO:0000256" key="7">
    <source>
        <dbReference type="ARBA" id="ARBA00040801"/>
    </source>
</evidence>
<evidence type="ECO:0000256" key="6">
    <source>
        <dbReference type="ARBA" id="ARBA00038029"/>
    </source>
</evidence>
<comment type="catalytic activity">
    <reaction evidence="9">
        <text>L-lysyl-[protein] + 3 S-adenosyl-L-methionine = N(6),N(6),N(6)-trimethyl-L-lysyl-[protein] + 3 S-adenosyl-L-homocysteine + 3 H(+)</text>
        <dbReference type="Rhea" id="RHEA:54192"/>
        <dbReference type="Rhea" id="RHEA-COMP:9752"/>
        <dbReference type="Rhea" id="RHEA-COMP:13826"/>
        <dbReference type="ChEBI" id="CHEBI:15378"/>
        <dbReference type="ChEBI" id="CHEBI:29969"/>
        <dbReference type="ChEBI" id="CHEBI:57856"/>
        <dbReference type="ChEBI" id="CHEBI:59789"/>
        <dbReference type="ChEBI" id="CHEBI:61961"/>
    </reaction>
    <physiologicalReaction direction="left-to-right" evidence="9">
        <dbReference type="Rhea" id="RHEA:54193"/>
    </physiologicalReaction>
</comment>
<dbReference type="GO" id="GO:0005829">
    <property type="term" value="C:cytosol"/>
    <property type="evidence" value="ECO:0007669"/>
    <property type="project" value="TreeGrafter"/>
</dbReference>
<sequence length="226" mass="25121">GLNAFLVSMALVPYDENLVPGLSKLHTSSAEFEFADHRLRLAQDWSGLGVAGVIWDAAVVLCMYLELSPVNLKGRTAIELGAGTGLVGIVATLLGGNVTITDRKPALELLRDNVKENIPSDLQGAVQVSELTWGEGLEHYPSGGYDLILGADIIYLEETFPALLRTLEHLSSMESELLLSCRIRYERDKRFLRLLESLFSVQEVHYNEQRDIHIYRAVRLKGKTEL</sequence>
<keyword evidence="5" id="KW-0949">S-adenosyl-L-methionine</keyword>
<reference evidence="10" key="1">
    <citation type="submission" date="2023-03" db="EMBL/GenBank/DDBJ databases">
        <title>Electrophorus voltai genome.</title>
        <authorList>
            <person name="Bian C."/>
        </authorList>
    </citation>
    <scope>NUCLEOTIDE SEQUENCE</scope>
    <source>
        <strain evidence="10">CB-2022</strain>
        <tissue evidence="10">Muscle</tissue>
    </source>
</reference>
<organism evidence="10 11">
    <name type="scientific">Electrophorus voltai</name>
    <dbReference type="NCBI Taxonomy" id="2609070"/>
    <lineage>
        <taxon>Eukaryota</taxon>
        <taxon>Metazoa</taxon>
        <taxon>Chordata</taxon>
        <taxon>Craniata</taxon>
        <taxon>Vertebrata</taxon>
        <taxon>Euteleostomi</taxon>
        <taxon>Actinopterygii</taxon>
        <taxon>Neopterygii</taxon>
        <taxon>Teleostei</taxon>
        <taxon>Ostariophysi</taxon>
        <taxon>Gymnotiformes</taxon>
        <taxon>Gymnotoidei</taxon>
        <taxon>Gymnotidae</taxon>
        <taxon>Electrophorus</taxon>
    </lineage>
</organism>
<name>A0AAD8ZP60_9TELE</name>
<dbReference type="InterPro" id="IPR019410">
    <property type="entry name" value="Methyltransf_16"/>
</dbReference>
<dbReference type="PANTHER" id="PTHR14614:SF14">
    <property type="entry name" value="PROTEIN N-LYSINE METHYLTRANSFERASE METTL21A"/>
    <property type="match status" value="1"/>
</dbReference>
<dbReference type="AlphaFoldDB" id="A0AAD8ZP60"/>
<evidence type="ECO:0000256" key="3">
    <source>
        <dbReference type="ARBA" id="ARBA00022603"/>
    </source>
</evidence>
<comment type="similarity">
    <text evidence="6">Belongs to the methyltransferase superfamily. METTL21 family.</text>
</comment>
<proteinExistence type="inferred from homology"/>
<comment type="subcellular location">
    <subcellularLocation>
        <location evidence="1">Cytoplasm</location>
    </subcellularLocation>
</comment>
<keyword evidence="4" id="KW-0808">Transferase</keyword>
<accession>A0AAD8ZP60</accession>
<evidence type="ECO:0000256" key="8">
    <source>
        <dbReference type="ARBA" id="ARBA00041632"/>
    </source>
</evidence>
<keyword evidence="3" id="KW-0489">Methyltransferase</keyword>
<dbReference type="InterPro" id="IPR029063">
    <property type="entry name" value="SAM-dependent_MTases_sf"/>
</dbReference>
<keyword evidence="2" id="KW-0963">Cytoplasm</keyword>
<protein>
    <recommendedName>
        <fullName evidence="7">Protein N-lysine methyltransferase METTL21A</fullName>
    </recommendedName>
    <alternativeName>
        <fullName evidence="8">Methyltransferase-like protein 21A</fullName>
    </alternativeName>
</protein>
<dbReference type="Proteomes" id="UP001239994">
    <property type="component" value="Unassembled WGS sequence"/>
</dbReference>
<evidence type="ECO:0000313" key="10">
    <source>
        <dbReference type="EMBL" id="KAK1802375.1"/>
    </source>
</evidence>
<dbReference type="GO" id="GO:0008168">
    <property type="term" value="F:methyltransferase activity"/>
    <property type="evidence" value="ECO:0007669"/>
    <property type="project" value="UniProtKB-KW"/>
</dbReference>
<evidence type="ECO:0000256" key="4">
    <source>
        <dbReference type="ARBA" id="ARBA00022679"/>
    </source>
</evidence>